<dbReference type="AlphaFoldDB" id="A0A2N5WYI4"/>
<evidence type="ECO:0000256" key="3">
    <source>
        <dbReference type="ARBA" id="ARBA00023125"/>
    </source>
</evidence>
<comment type="caution">
    <text evidence="6">The sequence shown here is derived from an EMBL/GenBank/DDBJ whole genome shotgun (WGS) entry which is preliminary data.</text>
</comment>
<dbReference type="InterPro" id="IPR036390">
    <property type="entry name" value="WH_DNA-bd_sf"/>
</dbReference>
<dbReference type="SUPFAM" id="SSF53850">
    <property type="entry name" value="Periplasmic binding protein-like II"/>
    <property type="match status" value="1"/>
</dbReference>
<protein>
    <submittedName>
        <fullName evidence="6">LysR family transcriptional regulator</fullName>
    </submittedName>
</protein>
<dbReference type="CDD" id="cd05466">
    <property type="entry name" value="PBP2_LTTR_substrate"/>
    <property type="match status" value="1"/>
</dbReference>
<dbReference type="EMBL" id="PKUS01000032">
    <property type="protein sequence ID" value="PLW67296.1"/>
    <property type="molecule type" value="Genomic_DNA"/>
</dbReference>
<keyword evidence="4" id="KW-0804">Transcription</keyword>
<evidence type="ECO:0000313" key="6">
    <source>
        <dbReference type="EMBL" id="PLW67296.1"/>
    </source>
</evidence>
<dbReference type="Proteomes" id="UP000235005">
    <property type="component" value="Unassembled WGS sequence"/>
</dbReference>
<dbReference type="Gene3D" id="3.40.190.10">
    <property type="entry name" value="Periplasmic binding protein-like II"/>
    <property type="match status" value="2"/>
</dbReference>
<dbReference type="PROSITE" id="PS50931">
    <property type="entry name" value="HTH_LYSR"/>
    <property type="match status" value="1"/>
</dbReference>
<dbReference type="SUPFAM" id="SSF46785">
    <property type="entry name" value="Winged helix' DNA-binding domain"/>
    <property type="match status" value="1"/>
</dbReference>
<dbReference type="Gene3D" id="1.10.10.10">
    <property type="entry name" value="Winged helix-like DNA-binding domain superfamily/Winged helix DNA-binding domain"/>
    <property type="match status" value="1"/>
</dbReference>
<keyword evidence="3" id="KW-0238">DNA-binding</keyword>
<dbReference type="InterPro" id="IPR036388">
    <property type="entry name" value="WH-like_DNA-bd_sf"/>
</dbReference>
<dbReference type="GO" id="GO:0003700">
    <property type="term" value="F:DNA-binding transcription factor activity"/>
    <property type="evidence" value="ECO:0007669"/>
    <property type="project" value="InterPro"/>
</dbReference>
<evidence type="ECO:0000256" key="2">
    <source>
        <dbReference type="ARBA" id="ARBA00023015"/>
    </source>
</evidence>
<dbReference type="RefSeq" id="WP_101518836.1">
    <property type="nucleotide sequence ID" value="NZ_PKUS01000032.1"/>
</dbReference>
<dbReference type="InterPro" id="IPR005119">
    <property type="entry name" value="LysR_subst-bd"/>
</dbReference>
<evidence type="ECO:0000313" key="7">
    <source>
        <dbReference type="Proteomes" id="UP000235005"/>
    </source>
</evidence>
<evidence type="ECO:0000256" key="4">
    <source>
        <dbReference type="ARBA" id="ARBA00023163"/>
    </source>
</evidence>
<keyword evidence="2" id="KW-0805">Transcription regulation</keyword>
<keyword evidence="7" id="KW-1185">Reference proteome</keyword>
<comment type="similarity">
    <text evidence="1">Belongs to the LysR transcriptional regulatory family.</text>
</comment>
<feature type="domain" description="HTH lysR-type" evidence="5">
    <location>
        <begin position="13"/>
        <end position="70"/>
    </location>
</feature>
<accession>A0A2N5WYI4</accession>
<organism evidence="6 7">
    <name type="scientific">Pseudohalioglobus lutimaris</name>
    <dbReference type="NCBI Taxonomy" id="1737061"/>
    <lineage>
        <taxon>Bacteria</taxon>
        <taxon>Pseudomonadati</taxon>
        <taxon>Pseudomonadota</taxon>
        <taxon>Gammaproteobacteria</taxon>
        <taxon>Cellvibrionales</taxon>
        <taxon>Halieaceae</taxon>
        <taxon>Pseudohalioglobus</taxon>
    </lineage>
</organism>
<gene>
    <name evidence="6" type="ORF">C0039_17820</name>
</gene>
<reference evidence="6 7" key="1">
    <citation type="submission" date="2018-01" db="EMBL/GenBank/DDBJ databases">
        <title>The draft genome sequence of Halioglobus lutimaris HF004.</title>
        <authorList>
            <person name="Du Z.-J."/>
            <person name="Shi M.-J."/>
        </authorList>
    </citation>
    <scope>NUCLEOTIDE SEQUENCE [LARGE SCALE GENOMIC DNA]</scope>
    <source>
        <strain evidence="6 7">HF004</strain>
    </source>
</reference>
<dbReference type="OrthoDB" id="8587655at2"/>
<dbReference type="Pfam" id="PF03466">
    <property type="entry name" value="LysR_substrate"/>
    <property type="match status" value="1"/>
</dbReference>
<sequence>MAGKALLGNVTDNDLRLLRVFRAVVQCGGFSAAELELNINRSTISRHIKDLETRLGVTLCRRGRGGFALTPEGEQVFASAAKITAAMEEFQHDVDELHQRLTGPLSIAIFDKTASNPDCRIYRAFAAFDQQAPEVRPEIHVEPINAIERGVMEGRFQLGIIPNHRPSASLNYYPLFEEQMLLYCASTHPLFGATGDAINADIVRQKRYVGIGFHSPNMETTHLLGLQRHATAHDQEAVAHLVLSGRYVGFLPEHYAEGFVARGMMQPLLPQLYQYVCQFSAIVRHAPPPSRVVQTLLDALVTAHSQ</sequence>
<dbReference type="PANTHER" id="PTHR30126:SF98">
    <property type="entry name" value="HTH-TYPE TRANSCRIPTIONAL ACTIVATOR BAUR"/>
    <property type="match status" value="1"/>
</dbReference>
<name>A0A2N5WYI4_9GAMM</name>
<dbReference type="PANTHER" id="PTHR30126">
    <property type="entry name" value="HTH-TYPE TRANSCRIPTIONAL REGULATOR"/>
    <property type="match status" value="1"/>
</dbReference>
<dbReference type="GO" id="GO:0000976">
    <property type="term" value="F:transcription cis-regulatory region binding"/>
    <property type="evidence" value="ECO:0007669"/>
    <property type="project" value="TreeGrafter"/>
</dbReference>
<dbReference type="InterPro" id="IPR000847">
    <property type="entry name" value="LysR_HTH_N"/>
</dbReference>
<evidence type="ECO:0000259" key="5">
    <source>
        <dbReference type="PROSITE" id="PS50931"/>
    </source>
</evidence>
<dbReference type="Pfam" id="PF00126">
    <property type="entry name" value="HTH_1"/>
    <property type="match status" value="1"/>
</dbReference>
<evidence type="ECO:0000256" key="1">
    <source>
        <dbReference type="ARBA" id="ARBA00009437"/>
    </source>
</evidence>
<proteinExistence type="inferred from homology"/>